<keyword evidence="2" id="KW-1185">Reference proteome</keyword>
<organism evidence="1 2">
    <name type="scientific">Cnuibacter physcomitrellae</name>
    <dbReference type="NCBI Taxonomy" id="1619308"/>
    <lineage>
        <taxon>Bacteria</taxon>
        <taxon>Bacillati</taxon>
        <taxon>Actinomycetota</taxon>
        <taxon>Actinomycetes</taxon>
        <taxon>Micrococcales</taxon>
        <taxon>Microbacteriaceae</taxon>
        <taxon>Cnuibacter</taxon>
    </lineage>
</organism>
<dbReference type="KEGG" id="cphy:B5808_08730"/>
<dbReference type="EMBL" id="CP020715">
    <property type="protein sequence ID" value="ARJ05289.1"/>
    <property type="molecule type" value="Genomic_DNA"/>
</dbReference>
<name>A0A1X9LQ85_9MICO</name>
<dbReference type="InterPro" id="IPR039422">
    <property type="entry name" value="MarR/SlyA-like"/>
</dbReference>
<dbReference type="Gene3D" id="1.10.10.10">
    <property type="entry name" value="Winged helix-like DNA-binding domain superfamily/Winged helix DNA-binding domain"/>
    <property type="match status" value="1"/>
</dbReference>
<dbReference type="PRINTS" id="PR00598">
    <property type="entry name" value="HTHMARR"/>
</dbReference>
<reference evidence="1 2" key="1">
    <citation type="submission" date="2017-04" db="EMBL/GenBank/DDBJ databases">
        <authorList>
            <person name="Afonso C.L."/>
            <person name="Miller P.J."/>
            <person name="Scott M.A."/>
            <person name="Spackman E."/>
            <person name="Goraichik I."/>
            <person name="Dimitrov K.M."/>
            <person name="Suarez D.L."/>
            <person name="Swayne D.E."/>
        </authorList>
    </citation>
    <scope>NUCLEOTIDE SEQUENCE [LARGE SCALE GENOMIC DNA]</scope>
    <source>
        <strain evidence="2">XA(T)</strain>
    </source>
</reference>
<evidence type="ECO:0000313" key="2">
    <source>
        <dbReference type="Proteomes" id="UP000192775"/>
    </source>
</evidence>
<dbReference type="PANTHER" id="PTHR33164:SF43">
    <property type="entry name" value="HTH-TYPE TRANSCRIPTIONAL REPRESSOR YETL"/>
    <property type="match status" value="1"/>
</dbReference>
<dbReference type="AlphaFoldDB" id="A0A1X9LQ85"/>
<dbReference type="InterPro" id="IPR036390">
    <property type="entry name" value="WH_DNA-bd_sf"/>
</dbReference>
<dbReference type="PROSITE" id="PS50995">
    <property type="entry name" value="HTH_MARR_2"/>
    <property type="match status" value="1"/>
</dbReference>
<dbReference type="RefSeq" id="WP_085019427.1">
    <property type="nucleotide sequence ID" value="NZ_BMHD01000001.1"/>
</dbReference>
<dbReference type="Proteomes" id="UP000192775">
    <property type="component" value="Chromosome"/>
</dbReference>
<dbReference type="GO" id="GO:0003700">
    <property type="term" value="F:DNA-binding transcription factor activity"/>
    <property type="evidence" value="ECO:0007669"/>
    <property type="project" value="InterPro"/>
</dbReference>
<dbReference type="PANTHER" id="PTHR33164">
    <property type="entry name" value="TRANSCRIPTIONAL REGULATOR, MARR FAMILY"/>
    <property type="match status" value="1"/>
</dbReference>
<dbReference type="InterPro" id="IPR036388">
    <property type="entry name" value="WH-like_DNA-bd_sf"/>
</dbReference>
<dbReference type="SMART" id="SM00347">
    <property type="entry name" value="HTH_MARR"/>
    <property type="match status" value="1"/>
</dbReference>
<dbReference type="SUPFAM" id="SSF46785">
    <property type="entry name" value="Winged helix' DNA-binding domain"/>
    <property type="match status" value="1"/>
</dbReference>
<evidence type="ECO:0000313" key="1">
    <source>
        <dbReference type="EMBL" id="ARJ05289.1"/>
    </source>
</evidence>
<dbReference type="Pfam" id="PF12802">
    <property type="entry name" value="MarR_2"/>
    <property type="match status" value="1"/>
</dbReference>
<dbReference type="InterPro" id="IPR000835">
    <property type="entry name" value="HTH_MarR-typ"/>
</dbReference>
<gene>
    <name evidence="1" type="ORF">B5808_08730</name>
</gene>
<dbReference type="GO" id="GO:0006950">
    <property type="term" value="P:response to stress"/>
    <property type="evidence" value="ECO:0007669"/>
    <property type="project" value="TreeGrafter"/>
</dbReference>
<sequence length="147" mass="16215">MQESSPAQDEDQDALVDALAQTAFVLTSALNRIAADNDLSITQLRLLGTLRGRSPQMKRLADHLGLEKSTLSGLIDRAERRGVVQRRPSESDKRVVEVTLTPDGESAARRIENDVRLAVEPIIRRLDAADRDALRVLLERMLGPAPL</sequence>
<accession>A0A1X9LQ85</accession>
<proteinExistence type="predicted"/>
<protein>
    <submittedName>
        <fullName evidence="1">Uncharacterized protein</fullName>
    </submittedName>
</protein>